<dbReference type="Proteomes" id="UP000280792">
    <property type="component" value="Unassembled WGS sequence"/>
</dbReference>
<keyword evidence="2" id="KW-0285">Flavoprotein</keyword>
<dbReference type="Gene3D" id="3.30.43.10">
    <property type="entry name" value="Uridine Diphospho-n-acetylenolpyruvylglucosamine Reductase, domain 2"/>
    <property type="match status" value="1"/>
</dbReference>
<dbReference type="PROSITE" id="PS51387">
    <property type="entry name" value="FAD_PCMH"/>
    <property type="match status" value="1"/>
</dbReference>
<dbReference type="InterPro" id="IPR016169">
    <property type="entry name" value="FAD-bd_PCMH_sub2"/>
</dbReference>
<dbReference type="InterPro" id="IPR025650">
    <property type="entry name" value="Alkyl-DHAP_Synthase"/>
</dbReference>
<evidence type="ECO:0000256" key="3">
    <source>
        <dbReference type="ARBA" id="ARBA00022827"/>
    </source>
</evidence>
<comment type="cofactor">
    <cofactor evidence="6">
        <name>FAD</name>
        <dbReference type="ChEBI" id="CHEBI:57692"/>
    </cofactor>
</comment>
<evidence type="ECO:0000256" key="7">
    <source>
        <dbReference type="PIRSR" id="PIRSR625650-4"/>
    </source>
</evidence>
<evidence type="ECO:0000256" key="2">
    <source>
        <dbReference type="ARBA" id="ARBA00022630"/>
    </source>
</evidence>
<feature type="binding site" evidence="6">
    <location>
        <begin position="119"/>
        <end position="125"/>
    </location>
    <ligand>
        <name>FAD</name>
        <dbReference type="ChEBI" id="CHEBI:57692"/>
    </ligand>
</feature>
<dbReference type="Gene3D" id="3.30.465.10">
    <property type="match status" value="1"/>
</dbReference>
<dbReference type="GO" id="GO:0071949">
    <property type="term" value="F:FAD binding"/>
    <property type="evidence" value="ECO:0007669"/>
    <property type="project" value="InterPro"/>
</dbReference>
<dbReference type="PANTHER" id="PTHR46568">
    <property type="entry name" value="ALKYLDIHYDROXYACETONEPHOSPHATE SYNTHASE, PEROXISOMAL"/>
    <property type="match status" value="1"/>
</dbReference>
<dbReference type="GO" id="GO:0008609">
    <property type="term" value="F:alkylglycerone-phosphate synthase activity"/>
    <property type="evidence" value="ECO:0007669"/>
    <property type="project" value="InterPro"/>
</dbReference>
<name>A0A3P3VPE7_9GAMM</name>
<keyword evidence="3 6" id="KW-0274">FAD</keyword>
<dbReference type="InterPro" id="IPR016167">
    <property type="entry name" value="FAD-bd_PCMH_sub1"/>
</dbReference>
<dbReference type="InterPro" id="IPR036318">
    <property type="entry name" value="FAD-bd_PCMH-like_sf"/>
</dbReference>
<comment type="similarity">
    <text evidence="1">Belongs to the FAD-binding oxidoreductase/transferase type 4 family.</text>
</comment>
<dbReference type="EMBL" id="QWEZ01000001">
    <property type="protein sequence ID" value="RRJ84641.1"/>
    <property type="molecule type" value="Genomic_DNA"/>
</dbReference>
<dbReference type="InterPro" id="IPR004113">
    <property type="entry name" value="FAD-bd_oxidored_4_C"/>
</dbReference>
<evidence type="ECO:0000256" key="6">
    <source>
        <dbReference type="PIRSR" id="PIRSR625650-3"/>
    </source>
</evidence>
<comment type="caution">
    <text evidence="9">The sequence shown here is derived from an EMBL/GenBank/DDBJ whole genome shotgun (WGS) entry which is preliminary data.</text>
</comment>
<feature type="domain" description="FAD-binding PCMH-type" evidence="8">
    <location>
        <begin position="87"/>
        <end position="267"/>
    </location>
</feature>
<gene>
    <name evidence="9" type="ORF">D0544_05940</name>
</gene>
<reference evidence="9 10" key="1">
    <citation type="submission" date="2018-08" db="EMBL/GenBank/DDBJ databases">
        <authorList>
            <person name="Khan S.A."/>
        </authorList>
    </citation>
    <scope>NUCLEOTIDE SEQUENCE [LARGE SCALE GENOMIC DNA]</scope>
    <source>
        <strain evidence="9 10">GTF-13</strain>
    </source>
</reference>
<evidence type="ECO:0000313" key="9">
    <source>
        <dbReference type="EMBL" id="RRJ84641.1"/>
    </source>
</evidence>
<organism evidence="9 10">
    <name type="scientific">Aestuariirhabdus litorea</name>
    <dbReference type="NCBI Taxonomy" id="2528527"/>
    <lineage>
        <taxon>Bacteria</taxon>
        <taxon>Pseudomonadati</taxon>
        <taxon>Pseudomonadota</taxon>
        <taxon>Gammaproteobacteria</taxon>
        <taxon>Oceanospirillales</taxon>
        <taxon>Aestuariirhabdaceae</taxon>
        <taxon>Aestuariirhabdus</taxon>
    </lineage>
</organism>
<dbReference type="SUPFAM" id="SSF56176">
    <property type="entry name" value="FAD-binding/transporter-associated domain-like"/>
    <property type="match status" value="1"/>
</dbReference>
<feature type="active site" description="Proton donor/acceptor" evidence="4">
    <location>
        <position position="457"/>
    </location>
</feature>
<protein>
    <submittedName>
        <fullName evidence="9">FAD-binding oxidoreductase</fullName>
    </submittedName>
</protein>
<dbReference type="Gene3D" id="3.30.300.330">
    <property type="match status" value="1"/>
</dbReference>
<evidence type="ECO:0000313" key="10">
    <source>
        <dbReference type="Proteomes" id="UP000280792"/>
    </source>
</evidence>
<keyword evidence="10" id="KW-1185">Reference proteome</keyword>
<evidence type="ECO:0000259" key="8">
    <source>
        <dbReference type="PROSITE" id="PS51387"/>
    </source>
</evidence>
<dbReference type="RefSeq" id="WP_125015071.1">
    <property type="nucleotide sequence ID" value="NZ_QWEZ01000001.1"/>
</dbReference>
<dbReference type="AlphaFoldDB" id="A0A3P3VPE7"/>
<accession>A0A3P3VPE7</accession>
<evidence type="ECO:0000256" key="5">
    <source>
        <dbReference type="PIRSR" id="PIRSR625650-2"/>
    </source>
</evidence>
<dbReference type="Pfam" id="PF01565">
    <property type="entry name" value="FAD_binding_4"/>
    <property type="match status" value="1"/>
</dbReference>
<evidence type="ECO:0000256" key="4">
    <source>
        <dbReference type="PIRSR" id="PIRSR625650-1"/>
    </source>
</evidence>
<dbReference type="InterPro" id="IPR016166">
    <property type="entry name" value="FAD-bd_PCMH"/>
</dbReference>
<dbReference type="GO" id="GO:0008610">
    <property type="term" value="P:lipid biosynthetic process"/>
    <property type="evidence" value="ECO:0007669"/>
    <property type="project" value="InterPro"/>
</dbReference>
<evidence type="ECO:0000256" key="1">
    <source>
        <dbReference type="ARBA" id="ARBA00008000"/>
    </source>
</evidence>
<proteinExistence type="inferred from homology"/>
<dbReference type="Gene3D" id="3.30.70.3450">
    <property type="match status" value="1"/>
</dbReference>
<dbReference type="InterPro" id="IPR016164">
    <property type="entry name" value="FAD-linked_Oxase-like_C"/>
</dbReference>
<feature type="binding site" evidence="5">
    <location>
        <position position="396"/>
    </location>
    <ligand>
        <name>substrate</name>
    </ligand>
</feature>
<feature type="site" description="Important for enzyme activity" evidence="7">
    <location>
        <position position="302"/>
    </location>
</feature>
<reference evidence="9 10" key="2">
    <citation type="submission" date="2018-12" db="EMBL/GenBank/DDBJ databases">
        <title>Simiduia agarivorans gen. nov., sp. nov., a marine, agarolytic bacterium isolated from shallow coastal water from Keelung, Taiwan.</title>
        <authorList>
            <person name="Shieh W.Y."/>
        </authorList>
    </citation>
    <scope>NUCLEOTIDE SEQUENCE [LARGE SCALE GENOMIC DNA]</scope>
    <source>
        <strain evidence="9 10">GTF-13</strain>
    </source>
</reference>
<dbReference type="SUPFAM" id="SSF55103">
    <property type="entry name" value="FAD-linked oxidases, C-terminal domain"/>
    <property type="match status" value="1"/>
</dbReference>
<dbReference type="Pfam" id="PF02913">
    <property type="entry name" value="FAD-oxidase_C"/>
    <property type="match status" value="1"/>
</dbReference>
<dbReference type="PANTHER" id="PTHR46568:SF1">
    <property type="entry name" value="ALKYLDIHYDROXYACETONEPHOSPHATE SYNTHASE, PEROXISOMAL"/>
    <property type="match status" value="1"/>
</dbReference>
<dbReference type="InterPro" id="IPR006094">
    <property type="entry name" value="Oxid_FAD_bind_N"/>
</dbReference>
<sequence>MDSARRWNGWGHPDTDYPLPAEALLFLHQKLGAATPLPEVGLDAVVETVPPSRVEAHPLLDTGAEPRIRHARGQSLPDWLAMKSGLYGCFPDAVAFPENRDQLVELLTLAREKRYCLIPYGGGTSVAGHINPRQQPMPVITVDMGRMNRLIAIDKESQIATFGAGVAGPALEAQLRGQGYTLGHYPQSFELSTLGGWVASRSSGQQSLHYGRIEQLFAGGKLETFDGCLEIAPIPASAAGIDLRELVMGSEGRIGILSEVDLRISPLPEKEAFYVAFLPSWDQGVAVVRRAAQQRIGLSMLRLSNPLETYTQLRLAGHASAIALLERYLRLRGNRVGTGGAEGATLLTFGITGSRSQHGATLRQLKKLIRQGRGAYVGTLLGKRWQHGRFRFPYLRESLWQQGYMVDTLETCTPWSNVTPLMHAIETSLREELADEQEEVHVFSHLSHVYPQGSSIYTTYLFRAAQTPAATLERWQRLKQKASRVVVEQGGTISHQHGVGKDHAPYLRTEKGEYGVQRMAQICGLFDGQQQLNPGTLLND</sequence>